<feature type="region of interest" description="Disordered" evidence="9">
    <location>
        <begin position="102"/>
        <end position="126"/>
    </location>
</feature>
<dbReference type="InterPro" id="IPR013918">
    <property type="entry name" value="Nucleotide_exch_fac_Fes1"/>
</dbReference>
<comment type="caution">
    <text evidence="11">The sequence shown here is derived from an EMBL/GenBank/DDBJ whole genome shotgun (WGS) entry which is preliminary data.</text>
</comment>
<dbReference type="EMBL" id="LASV01000060">
    <property type="protein sequence ID" value="KKA24531.1"/>
    <property type="molecule type" value="Genomic_DNA"/>
</dbReference>
<accession>A0A0F4Z363</accession>
<dbReference type="InterPro" id="IPR011989">
    <property type="entry name" value="ARM-like"/>
</dbReference>
<evidence type="ECO:0000256" key="7">
    <source>
        <dbReference type="ARBA" id="ARBA00022845"/>
    </source>
</evidence>
<dbReference type="RefSeq" id="XP_013331143.1">
    <property type="nucleotide sequence ID" value="XM_013475689.1"/>
</dbReference>
<name>A0A0F4Z363_RASE3</name>
<dbReference type="GeneID" id="25313783"/>
<keyword evidence="12" id="KW-1185">Reference proteome</keyword>
<feature type="domain" description="Nucleotide exchange factor Fes1" evidence="10">
    <location>
        <begin position="90"/>
        <end position="179"/>
    </location>
</feature>
<dbReference type="Pfam" id="PF13513">
    <property type="entry name" value="HEAT_EZ"/>
    <property type="match status" value="1"/>
</dbReference>
<comment type="subcellular location">
    <subcellularLocation>
        <location evidence="1">Cytoplasm</location>
    </subcellularLocation>
</comment>
<protein>
    <recommendedName>
        <fullName evidence="4">Hsp70 nucleotide exchange factor FES1</fullName>
    </recommendedName>
    <alternativeName>
        <fullName evidence="3">Hsp70 nucleotide exchange factor fes1</fullName>
    </alternativeName>
</protein>
<dbReference type="OrthoDB" id="10250458at2759"/>
<dbReference type="AlphaFoldDB" id="A0A0F4Z363"/>
<evidence type="ECO:0000256" key="3">
    <source>
        <dbReference type="ARBA" id="ARBA00015214"/>
    </source>
</evidence>
<comment type="similarity">
    <text evidence="2">Belongs to the FES1 family.</text>
</comment>
<comment type="function">
    <text evidence="8">Functions as a nucleotide exchange factor (NEF) for Hsp70 chaperones which accelerates the release of ADP. Required for fully efficient Hsp70-mediated folding of proteins.</text>
</comment>
<sequence length="301" mass="33070">MACEVQPEIAAYRHFAHPRQGERALARGCWRELQPQLAGHAGGSSRITMSEIFIKAGSPGQKDKKELTNFCLANICPRLNSIHRKMDPRMNDLLKWSIENSDAARRPTDSNDPSSAPPPSTRGLDPEVLAALFGGPSDAELMKESMAALLSDEVDLENKLIAFDNFEQLVETIDNANNMEPLGLWTPLIGLLQHKEPDMRRMAAWCVGTAVQNNQKGQDKLLVLNALPTLLSLSTSDPDPQVRRKAIYALSSAVRNYQPAMDELVKHLPAGYAPADRVDAGDMKAVDAIMDKLKAHPVESS</sequence>
<keyword evidence="6" id="KW-0677">Repeat</keyword>
<organism evidence="11 12">
    <name type="scientific">Rasamsonia emersonii (strain ATCC 16479 / CBS 393.64 / IMI 116815)</name>
    <dbReference type="NCBI Taxonomy" id="1408163"/>
    <lineage>
        <taxon>Eukaryota</taxon>
        <taxon>Fungi</taxon>
        <taxon>Dikarya</taxon>
        <taxon>Ascomycota</taxon>
        <taxon>Pezizomycotina</taxon>
        <taxon>Eurotiomycetes</taxon>
        <taxon>Eurotiomycetidae</taxon>
        <taxon>Eurotiales</taxon>
        <taxon>Trichocomaceae</taxon>
        <taxon>Rasamsonia</taxon>
    </lineage>
</organism>
<evidence type="ECO:0000256" key="5">
    <source>
        <dbReference type="ARBA" id="ARBA00022490"/>
    </source>
</evidence>
<dbReference type="STRING" id="1408163.A0A0F4Z363"/>
<dbReference type="SUPFAM" id="SSF48371">
    <property type="entry name" value="ARM repeat"/>
    <property type="match status" value="1"/>
</dbReference>
<evidence type="ECO:0000313" key="12">
    <source>
        <dbReference type="Proteomes" id="UP000053958"/>
    </source>
</evidence>
<evidence type="ECO:0000256" key="6">
    <source>
        <dbReference type="ARBA" id="ARBA00022737"/>
    </source>
</evidence>
<evidence type="ECO:0000256" key="1">
    <source>
        <dbReference type="ARBA" id="ARBA00004496"/>
    </source>
</evidence>
<dbReference type="GO" id="GO:0006417">
    <property type="term" value="P:regulation of translation"/>
    <property type="evidence" value="ECO:0007669"/>
    <property type="project" value="UniProtKB-KW"/>
</dbReference>
<gene>
    <name evidence="11" type="ORF">T310_1432</name>
</gene>
<dbReference type="PANTHER" id="PTHR19316:SF18">
    <property type="entry name" value="HSP70-BINDING PROTEIN 1"/>
    <property type="match status" value="1"/>
</dbReference>
<dbReference type="FunFam" id="1.25.10.10:FF:000434">
    <property type="entry name" value="Hsp70 nucleotide exchange factor fes1"/>
    <property type="match status" value="1"/>
</dbReference>
<evidence type="ECO:0000256" key="9">
    <source>
        <dbReference type="SAM" id="MobiDB-lite"/>
    </source>
</evidence>
<evidence type="ECO:0000313" key="11">
    <source>
        <dbReference type="EMBL" id="KKA24531.1"/>
    </source>
</evidence>
<dbReference type="GO" id="GO:0000774">
    <property type="term" value="F:adenyl-nucleotide exchange factor activity"/>
    <property type="evidence" value="ECO:0007669"/>
    <property type="project" value="TreeGrafter"/>
</dbReference>
<dbReference type="GO" id="GO:0005783">
    <property type="term" value="C:endoplasmic reticulum"/>
    <property type="evidence" value="ECO:0007669"/>
    <property type="project" value="TreeGrafter"/>
</dbReference>
<evidence type="ECO:0000259" key="10">
    <source>
        <dbReference type="Pfam" id="PF08609"/>
    </source>
</evidence>
<dbReference type="Gene3D" id="1.25.10.10">
    <property type="entry name" value="Leucine-rich Repeat Variant"/>
    <property type="match status" value="1"/>
</dbReference>
<dbReference type="InterPro" id="IPR050693">
    <property type="entry name" value="Hsp70_NEF-Inhibitors"/>
</dbReference>
<dbReference type="PANTHER" id="PTHR19316">
    <property type="entry name" value="PROTEIN FOLDING REGULATOR"/>
    <property type="match status" value="1"/>
</dbReference>
<proteinExistence type="inferred from homology"/>
<dbReference type="Pfam" id="PF08609">
    <property type="entry name" value="Fes1"/>
    <property type="match status" value="1"/>
</dbReference>
<evidence type="ECO:0000256" key="2">
    <source>
        <dbReference type="ARBA" id="ARBA00011045"/>
    </source>
</evidence>
<keyword evidence="5" id="KW-0963">Cytoplasm</keyword>
<reference evidence="11 12" key="1">
    <citation type="submission" date="2015-04" db="EMBL/GenBank/DDBJ databases">
        <authorList>
            <person name="Heijne W.H."/>
            <person name="Fedorova N.D."/>
            <person name="Nierman W.C."/>
            <person name="Vollebregt A.W."/>
            <person name="Zhao Z."/>
            <person name="Wu L."/>
            <person name="Kumar M."/>
            <person name="Stam H."/>
            <person name="van den Berg M.A."/>
            <person name="Pel H.J."/>
        </authorList>
    </citation>
    <scope>NUCLEOTIDE SEQUENCE [LARGE SCALE GENOMIC DNA]</scope>
    <source>
        <strain evidence="11 12">CBS 393.64</strain>
    </source>
</reference>
<keyword evidence="7" id="KW-0810">Translation regulation</keyword>
<dbReference type="InterPro" id="IPR016024">
    <property type="entry name" value="ARM-type_fold"/>
</dbReference>
<dbReference type="Proteomes" id="UP000053958">
    <property type="component" value="Unassembled WGS sequence"/>
</dbReference>
<evidence type="ECO:0000256" key="8">
    <source>
        <dbReference type="ARBA" id="ARBA00024912"/>
    </source>
</evidence>
<evidence type="ECO:0000256" key="4">
    <source>
        <dbReference type="ARBA" id="ARBA00020719"/>
    </source>
</evidence>